<dbReference type="PANTHER" id="PTHR11601">
    <property type="entry name" value="CYSTEINE DESULFURYLASE FAMILY MEMBER"/>
    <property type="match status" value="1"/>
</dbReference>
<keyword evidence="5" id="KW-0408">Iron</keyword>
<accession>A0A854W749</accession>
<evidence type="ECO:0000256" key="5">
    <source>
        <dbReference type="ARBA" id="ARBA00023004"/>
    </source>
</evidence>
<comment type="cofactor">
    <cofactor evidence="1 7">
        <name>pyridoxal 5'-phosphate</name>
        <dbReference type="ChEBI" id="CHEBI:597326"/>
    </cofactor>
</comment>
<dbReference type="InterPro" id="IPR016454">
    <property type="entry name" value="Cysteine_dSase"/>
</dbReference>
<evidence type="ECO:0000256" key="2">
    <source>
        <dbReference type="ARBA" id="ARBA00006490"/>
    </source>
</evidence>
<dbReference type="InterPro" id="IPR015422">
    <property type="entry name" value="PyrdxlP-dep_Trfase_small"/>
</dbReference>
<evidence type="ECO:0000256" key="3">
    <source>
        <dbReference type="ARBA" id="ARBA00022723"/>
    </source>
</evidence>
<keyword evidence="3" id="KW-0479">Metal-binding</keyword>
<comment type="similarity">
    <text evidence="2">Belongs to the class-V pyridoxal-phosphate-dependent aminotransferase family. NifS/IscS subfamily.</text>
</comment>
<dbReference type="InterPro" id="IPR000192">
    <property type="entry name" value="Aminotrans_V_dom"/>
</dbReference>
<dbReference type="GO" id="GO:0051536">
    <property type="term" value="F:iron-sulfur cluster binding"/>
    <property type="evidence" value="ECO:0007669"/>
    <property type="project" value="UniProtKB-KW"/>
</dbReference>
<dbReference type="PROSITE" id="PS00595">
    <property type="entry name" value="AA_TRANSFER_CLASS_5"/>
    <property type="match status" value="1"/>
</dbReference>
<dbReference type="EMBL" id="NSGR01000008">
    <property type="protein sequence ID" value="PCH12190.1"/>
    <property type="molecule type" value="Genomic_DNA"/>
</dbReference>
<sequence>MIYFDNAATTMPDPQALRTYQEVASKIYGNPSSLHKLGTNASRILQASRKQIADLLGCNEQEIIFTSGGTESDNWALKGLAFEKASYGKHIIVSDIEHPAVKESAKWLESQGFSISFAPVTKDGFVDVEKLANLIQPDTILVSVMGVNNEIGSIQPIKAISELLSDKPGIAFHVDAVQAIGKIPTSEFLTDRVDFASFSGHKFHAVRGIGFLYMKTGKRLSPLLNGGGQEKGQRSTTENLPAIASMARALRLLNEREESALKKISVMKQVLFEALSTYKDVTVFSGIEGFAPNILTFGIKGVRGEVLVHAFESHEIYISTTSACSSKAGKPAGTLLAMGVPLQDAQTAVRISLDDDNDMGQVEQFLTIFKQIYDKTQKVR</sequence>
<dbReference type="InterPro" id="IPR015421">
    <property type="entry name" value="PyrdxlP-dep_Trfase_major"/>
</dbReference>
<evidence type="ECO:0000256" key="1">
    <source>
        <dbReference type="ARBA" id="ARBA00001933"/>
    </source>
</evidence>
<reference evidence="9 10" key="1">
    <citation type="submission" date="2016-06" db="EMBL/GenBank/DDBJ databases">
        <authorList>
            <person name="Haines A.N."/>
            <person name="Council K.R."/>
        </authorList>
    </citation>
    <scope>NUCLEOTIDE SEQUENCE [LARGE SCALE GENOMIC DNA]</scope>
    <source>
        <strain evidence="9 10">SP158-29</strain>
    </source>
</reference>
<protein>
    <submittedName>
        <fullName evidence="9">Cysteine desulfurase</fullName>
    </submittedName>
</protein>
<dbReference type="PIRSF" id="PIRSF005572">
    <property type="entry name" value="NifS"/>
    <property type="match status" value="1"/>
</dbReference>
<dbReference type="Proteomes" id="UP000217465">
    <property type="component" value="Unassembled WGS sequence"/>
</dbReference>
<evidence type="ECO:0000259" key="8">
    <source>
        <dbReference type="Pfam" id="PF00266"/>
    </source>
</evidence>
<dbReference type="GO" id="GO:0046872">
    <property type="term" value="F:metal ion binding"/>
    <property type="evidence" value="ECO:0007669"/>
    <property type="project" value="UniProtKB-KW"/>
</dbReference>
<dbReference type="Pfam" id="PF00266">
    <property type="entry name" value="Aminotran_5"/>
    <property type="match status" value="1"/>
</dbReference>
<evidence type="ECO:0000313" key="9">
    <source>
        <dbReference type="EMBL" id="PCH12190.1"/>
    </source>
</evidence>
<comment type="caution">
    <text evidence="9">The sequence shown here is derived from an EMBL/GenBank/DDBJ whole genome shotgun (WGS) entry which is preliminary data.</text>
</comment>
<dbReference type="AlphaFoldDB" id="A0A854W749"/>
<dbReference type="FunFam" id="3.40.640.10:FF:000084">
    <property type="entry name" value="IscS-like cysteine desulfurase"/>
    <property type="match status" value="1"/>
</dbReference>
<evidence type="ECO:0000256" key="7">
    <source>
        <dbReference type="RuleBase" id="RU004504"/>
    </source>
</evidence>
<dbReference type="PANTHER" id="PTHR11601:SF50">
    <property type="entry name" value="CYSTEINE DESULFURASE ISCS 2-RELATED"/>
    <property type="match status" value="1"/>
</dbReference>
<name>A0A854W749_9STRE</name>
<evidence type="ECO:0000256" key="6">
    <source>
        <dbReference type="ARBA" id="ARBA00023014"/>
    </source>
</evidence>
<evidence type="ECO:0000256" key="4">
    <source>
        <dbReference type="ARBA" id="ARBA00022898"/>
    </source>
</evidence>
<dbReference type="SUPFAM" id="SSF53383">
    <property type="entry name" value="PLP-dependent transferases"/>
    <property type="match status" value="1"/>
</dbReference>
<dbReference type="InterPro" id="IPR020578">
    <property type="entry name" value="Aminotrans_V_PyrdxlP_BS"/>
</dbReference>
<keyword evidence="6" id="KW-0411">Iron-sulfur</keyword>
<dbReference type="Gene3D" id="3.90.1150.10">
    <property type="entry name" value="Aspartate Aminotransferase, domain 1"/>
    <property type="match status" value="1"/>
</dbReference>
<proteinExistence type="inferred from homology"/>
<keyword evidence="4" id="KW-0663">Pyridoxal phosphate</keyword>
<evidence type="ECO:0000313" key="10">
    <source>
        <dbReference type="Proteomes" id="UP000217465"/>
    </source>
</evidence>
<dbReference type="RefSeq" id="WP_096633489.1">
    <property type="nucleotide sequence ID" value="NZ_LQRM01000009.1"/>
</dbReference>
<dbReference type="Gene3D" id="3.40.640.10">
    <property type="entry name" value="Type I PLP-dependent aspartate aminotransferase-like (Major domain)"/>
    <property type="match status" value="1"/>
</dbReference>
<organism evidence="9 10">
    <name type="scientific">Streptococcus parauberis</name>
    <dbReference type="NCBI Taxonomy" id="1348"/>
    <lineage>
        <taxon>Bacteria</taxon>
        <taxon>Bacillati</taxon>
        <taxon>Bacillota</taxon>
        <taxon>Bacilli</taxon>
        <taxon>Lactobacillales</taxon>
        <taxon>Streptococcaceae</taxon>
        <taxon>Streptococcus</taxon>
    </lineage>
</organism>
<dbReference type="Gene3D" id="1.10.260.50">
    <property type="match status" value="1"/>
</dbReference>
<dbReference type="GO" id="GO:0031071">
    <property type="term" value="F:cysteine desulfurase activity"/>
    <property type="evidence" value="ECO:0007669"/>
    <property type="project" value="UniProtKB-ARBA"/>
</dbReference>
<gene>
    <name evidence="9" type="primary">iscS_1</name>
    <name evidence="9" type="ORF">A9Y57_00905</name>
</gene>
<dbReference type="InterPro" id="IPR015424">
    <property type="entry name" value="PyrdxlP-dep_Trfase"/>
</dbReference>
<feature type="domain" description="Aminotransferase class V" evidence="8">
    <location>
        <begin position="2"/>
        <end position="365"/>
    </location>
</feature>